<keyword evidence="2" id="KW-0479">Metal-binding</keyword>
<dbReference type="SUPFAM" id="SSF56281">
    <property type="entry name" value="Metallo-hydrolase/oxidoreductase"/>
    <property type="match status" value="1"/>
</dbReference>
<evidence type="ECO:0000313" key="8">
    <source>
        <dbReference type="Proteomes" id="UP000644699"/>
    </source>
</evidence>
<feature type="chain" id="PRO_5037930947" evidence="5">
    <location>
        <begin position="36"/>
        <end position="339"/>
    </location>
</feature>
<reference evidence="7" key="2">
    <citation type="submission" date="2020-09" db="EMBL/GenBank/DDBJ databases">
        <authorList>
            <person name="Sun Q."/>
            <person name="Zhou Y."/>
        </authorList>
    </citation>
    <scope>NUCLEOTIDE SEQUENCE</scope>
    <source>
        <strain evidence="7">CGMCC 1.15367</strain>
    </source>
</reference>
<protein>
    <submittedName>
        <fullName evidence="7">MBL fold metallo-hydrolase</fullName>
    </submittedName>
</protein>
<dbReference type="PANTHER" id="PTHR42978">
    <property type="entry name" value="QUORUM-QUENCHING LACTONASE YTNP-RELATED-RELATED"/>
    <property type="match status" value="1"/>
</dbReference>
<dbReference type="EMBL" id="BMIQ01000006">
    <property type="protein sequence ID" value="GGE14974.1"/>
    <property type="molecule type" value="Genomic_DNA"/>
</dbReference>
<accession>A0A916ZWI1</accession>
<keyword evidence="8" id="KW-1185">Reference proteome</keyword>
<dbReference type="InterPro" id="IPR036866">
    <property type="entry name" value="RibonucZ/Hydroxyglut_hydro"/>
</dbReference>
<dbReference type="PANTHER" id="PTHR42978:SF6">
    <property type="entry name" value="QUORUM-QUENCHING LACTONASE YTNP-RELATED"/>
    <property type="match status" value="1"/>
</dbReference>
<dbReference type="CDD" id="cd07720">
    <property type="entry name" value="OPHC2-like_MBL-fold"/>
    <property type="match status" value="1"/>
</dbReference>
<keyword evidence="5" id="KW-0732">Signal</keyword>
<dbReference type="RefSeq" id="WP_188911238.1">
    <property type="nucleotide sequence ID" value="NZ_BMIQ01000006.1"/>
</dbReference>
<dbReference type="SMART" id="SM00849">
    <property type="entry name" value="Lactamase_B"/>
    <property type="match status" value="1"/>
</dbReference>
<dbReference type="PROSITE" id="PS51318">
    <property type="entry name" value="TAT"/>
    <property type="match status" value="1"/>
</dbReference>
<dbReference type="InterPro" id="IPR001279">
    <property type="entry name" value="Metallo-B-lactamas"/>
</dbReference>
<evidence type="ECO:0000256" key="1">
    <source>
        <dbReference type="ARBA" id="ARBA00007749"/>
    </source>
</evidence>
<dbReference type="Pfam" id="PF00753">
    <property type="entry name" value="Lactamase_B"/>
    <property type="match status" value="1"/>
</dbReference>
<evidence type="ECO:0000259" key="6">
    <source>
        <dbReference type="SMART" id="SM00849"/>
    </source>
</evidence>
<evidence type="ECO:0000256" key="5">
    <source>
        <dbReference type="SAM" id="SignalP"/>
    </source>
</evidence>
<dbReference type="Proteomes" id="UP000644699">
    <property type="component" value="Unassembled WGS sequence"/>
</dbReference>
<evidence type="ECO:0000256" key="2">
    <source>
        <dbReference type="ARBA" id="ARBA00022723"/>
    </source>
</evidence>
<feature type="signal peptide" evidence="5">
    <location>
        <begin position="1"/>
        <end position="35"/>
    </location>
</feature>
<comment type="similarity">
    <text evidence="1">Belongs to the metallo-beta-lactamase superfamily.</text>
</comment>
<organism evidence="7 8">
    <name type="scientific">Aureimonas endophytica</name>
    <dbReference type="NCBI Taxonomy" id="2027858"/>
    <lineage>
        <taxon>Bacteria</taxon>
        <taxon>Pseudomonadati</taxon>
        <taxon>Pseudomonadota</taxon>
        <taxon>Alphaproteobacteria</taxon>
        <taxon>Hyphomicrobiales</taxon>
        <taxon>Aurantimonadaceae</taxon>
        <taxon>Aureimonas</taxon>
    </lineage>
</organism>
<name>A0A916ZWI1_9HYPH</name>
<evidence type="ECO:0000256" key="3">
    <source>
        <dbReference type="ARBA" id="ARBA00022801"/>
    </source>
</evidence>
<dbReference type="GO" id="GO:0046872">
    <property type="term" value="F:metal ion binding"/>
    <property type="evidence" value="ECO:0007669"/>
    <property type="project" value="UniProtKB-KW"/>
</dbReference>
<gene>
    <name evidence="7" type="ORF">GCM10011390_37600</name>
</gene>
<keyword evidence="4" id="KW-0862">Zinc</keyword>
<dbReference type="Gene3D" id="3.60.15.10">
    <property type="entry name" value="Ribonuclease Z/Hydroxyacylglutathione hydrolase-like"/>
    <property type="match status" value="1"/>
</dbReference>
<dbReference type="AlphaFoldDB" id="A0A916ZWI1"/>
<proteinExistence type="inferred from homology"/>
<feature type="domain" description="Metallo-beta-lactamase" evidence="6">
    <location>
        <begin position="109"/>
        <end position="310"/>
    </location>
</feature>
<evidence type="ECO:0000313" key="7">
    <source>
        <dbReference type="EMBL" id="GGE14974.1"/>
    </source>
</evidence>
<dbReference type="InterPro" id="IPR051013">
    <property type="entry name" value="MBL_superfamily_lactonases"/>
</dbReference>
<sequence length="339" mass="36747">MRHGKGETAGGIDRRRALQLAGGLALAPLAGPALAAGAQTNGTETGMQDERAEPRWRRYRIGDATITVVEDGQRIADGPYPTFGADQEEATVAALLRENFLPEKRFANGFLPVLVETGGRRVLFDTGMGPMGRANGMGLLRQRLEEAGHRPDDIDLVVLTHMHGDHIGGLMEEGGPAFSKARLAMGRVEYDFWTSEEAKNGERRDNAALVAKNVAPLAADALILAEGTEVVPGIVAHEAFGHSPGHLVFEIGSGDDALWLTADTANHYVASLQRPDWRVRFDQDPERATATRRRVFDGLAASRRPFIGYHMPFPGIGFVEKAGEGYRFVPLTYQLDVAG</sequence>
<dbReference type="GO" id="GO:0016787">
    <property type="term" value="F:hydrolase activity"/>
    <property type="evidence" value="ECO:0007669"/>
    <property type="project" value="UniProtKB-KW"/>
</dbReference>
<comment type="caution">
    <text evidence="7">The sequence shown here is derived from an EMBL/GenBank/DDBJ whole genome shotgun (WGS) entry which is preliminary data.</text>
</comment>
<dbReference type="InterPro" id="IPR006311">
    <property type="entry name" value="TAT_signal"/>
</dbReference>
<reference evidence="7" key="1">
    <citation type="journal article" date="2014" name="Int. J. Syst. Evol. Microbiol.">
        <title>Complete genome sequence of Corynebacterium casei LMG S-19264T (=DSM 44701T), isolated from a smear-ripened cheese.</title>
        <authorList>
            <consortium name="US DOE Joint Genome Institute (JGI-PGF)"/>
            <person name="Walter F."/>
            <person name="Albersmeier A."/>
            <person name="Kalinowski J."/>
            <person name="Ruckert C."/>
        </authorList>
    </citation>
    <scope>NUCLEOTIDE SEQUENCE</scope>
    <source>
        <strain evidence="7">CGMCC 1.15367</strain>
    </source>
</reference>
<evidence type="ECO:0000256" key="4">
    <source>
        <dbReference type="ARBA" id="ARBA00022833"/>
    </source>
</evidence>
<keyword evidence="3" id="KW-0378">Hydrolase</keyword>